<accession>A0AAU2AAR5</accession>
<feature type="region of interest" description="Disordered" evidence="1">
    <location>
        <begin position="63"/>
        <end position="83"/>
    </location>
</feature>
<reference evidence="2" key="1">
    <citation type="submission" date="2022-10" db="EMBL/GenBank/DDBJ databases">
        <title>The complete genomes of actinobacterial strains from the NBC collection.</title>
        <authorList>
            <person name="Joergensen T.S."/>
            <person name="Alvarez Arevalo M."/>
            <person name="Sterndorff E.B."/>
            <person name="Faurdal D."/>
            <person name="Vuksanovic O."/>
            <person name="Mourched A.-S."/>
            <person name="Charusanti P."/>
            <person name="Shaw S."/>
            <person name="Blin K."/>
            <person name="Weber T."/>
        </authorList>
    </citation>
    <scope>NUCLEOTIDE SEQUENCE</scope>
    <source>
        <strain evidence="2">NBC_00093</strain>
    </source>
</reference>
<proteinExistence type="predicted"/>
<evidence type="ECO:0000313" key="2">
    <source>
        <dbReference type="EMBL" id="WTT21087.1"/>
    </source>
</evidence>
<name>A0AAU2AAR5_9ACTN</name>
<organism evidence="2">
    <name type="scientific">Streptomyces sp. NBC_00093</name>
    <dbReference type="NCBI Taxonomy" id="2975649"/>
    <lineage>
        <taxon>Bacteria</taxon>
        <taxon>Bacillati</taxon>
        <taxon>Actinomycetota</taxon>
        <taxon>Actinomycetes</taxon>
        <taxon>Kitasatosporales</taxon>
        <taxon>Streptomycetaceae</taxon>
        <taxon>Streptomyces</taxon>
    </lineage>
</organism>
<dbReference type="EMBL" id="CP108222">
    <property type="protein sequence ID" value="WTT21087.1"/>
    <property type="molecule type" value="Genomic_DNA"/>
</dbReference>
<protein>
    <submittedName>
        <fullName evidence="2">Uncharacterized protein</fullName>
    </submittedName>
</protein>
<feature type="compositionally biased region" description="Pro residues" evidence="1">
    <location>
        <begin position="67"/>
        <end position="76"/>
    </location>
</feature>
<evidence type="ECO:0000256" key="1">
    <source>
        <dbReference type="SAM" id="MobiDB-lite"/>
    </source>
</evidence>
<dbReference type="AlphaFoldDB" id="A0AAU2AAR5"/>
<sequence length="83" mass="8925">MVSRTGDVFAADPGGGVRLLAGTEGWPAWQRDIARHVFRPPRVARDLFANRDNQLCGCTARLRAPVGTPPPPPIRPPSSANVL</sequence>
<gene>
    <name evidence="2" type="ORF">OHA22_38935</name>
</gene>